<reference evidence="6 7" key="1">
    <citation type="journal article" date="2019" name="Int. J. Syst. Evol. Microbiol.">
        <title>The Global Catalogue of Microorganisms (GCM) 10K type strain sequencing project: providing services to taxonomists for standard genome sequencing and annotation.</title>
        <authorList>
            <consortium name="The Broad Institute Genomics Platform"/>
            <consortium name="The Broad Institute Genome Sequencing Center for Infectious Disease"/>
            <person name="Wu L."/>
            <person name="Ma J."/>
        </authorList>
    </citation>
    <scope>NUCLEOTIDE SEQUENCE [LARGE SCALE GENOMIC DNA]</scope>
    <source>
        <strain evidence="6 7">RDMS1</strain>
    </source>
</reference>
<dbReference type="PANTHER" id="PTHR30136:SF35">
    <property type="entry name" value="HTH-TYPE TRANSCRIPTIONAL REGULATOR RV1719"/>
    <property type="match status" value="1"/>
</dbReference>
<dbReference type="PROSITE" id="PS51078">
    <property type="entry name" value="ICLR_ED"/>
    <property type="match status" value="1"/>
</dbReference>
<dbReference type="GeneID" id="76198560"/>
<evidence type="ECO:0000313" key="7">
    <source>
        <dbReference type="Proteomes" id="UP001596417"/>
    </source>
</evidence>
<dbReference type="Pfam" id="PF01614">
    <property type="entry name" value="IclR_C"/>
    <property type="match status" value="1"/>
</dbReference>
<name>A0ABD5YRE0_9EURY</name>
<dbReference type="GO" id="GO:0003677">
    <property type="term" value="F:DNA binding"/>
    <property type="evidence" value="ECO:0007669"/>
    <property type="project" value="UniProtKB-KW"/>
</dbReference>
<dbReference type="Gene3D" id="1.10.10.10">
    <property type="entry name" value="Winged helix-like DNA-binding domain superfamily/Winged helix DNA-binding domain"/>
    <property type="match status" value="1"/>
</dbReference>
<feature type="domain" description="IclR-ED" evidence="5">
    <location>
        <begin position="68"/>
        <end position="252"/>
    </location>
</feature>
<gene>
    <name evidence="6" type="ORF">ACFQL7_03480</name>
</gene>
<keyword evidence="1" id="KW-0805">Transcription regulation</keyword>
<dbReference type="SUPFAM" id="SSF55781">
    <property type="entry name" value="GAF domain-like"/>
    <property type="match status" value="1"/>
</dbReference>
<dbReference type="EMBL" id="JBHTAX010000001">
    <property type="protein sequence ID" value="MFC7189000.1"/>
    <property type="molecule type" value="Genomic_DNA"/>
</dbReference>
<organism evidence="6 7">
    <name type="scientific">Halocatena marina</name>
    <dbReference type="NCBI Taxonomy" id="2934937"/>
    <lineage>
        <taxon>Archaea</taxon>
        <taxon>Methanobacteriati</taxon>
        <taxon>Methanobacteriota</taxon>
        <taxon>Stenosarchaea group</taxon>
        <taxon>Halobacteria</taxon>
        <taxon>Halobacteriales</taxon>
        <taxon>Natronomonadaceae</taxon>
        <taxon>Halocatena</taxon>
    </lineage>
</organism>
<evidence type="ECO:0000259" key="4">
    <source>
        <dbReference type="PROSITE" id="PS51077"/>
    </source>
</evidence>
<dbReference type="InterPro" id="IPR029016">
    <property type="entry name" value="GAF-like_dom_sf"/>
</dbReference>
<comment type="caution">
    <text evidence="6">The sequence shown here is derived from an EMBL/GenBank/DDBJ whole genome shotgun (WGS) entry which is preliminary data.</text>
</comment>
<keyword evidence="7" id="KW-1185">Reference proteome</keyword>
<feature type="domain" description="HTH iclR-type" evidence="4">
    <location>
        <begin position="8"/>
        <end position="67"/>
    </location>
</feature>
<dbReference type="AlphaFoldDB" id="A0ABD5YRE0"/>
<keyword evidence="3" id="KW-0804">Transcription</keyword>
<dbReference type="Proteomes" id="UP001596417">
    <property type="component" value="Unassembled WGS sequence"/>
</dbReference>
<evidence type="ECO:0000256" key="2">
    <source>
        <dbReference type="ARBA" id="ARBA00023125"/>
    </source>
</evidence>
<dbReference type="InterPro" id="IPR014757">
    <property type="entry name" value="Tscrpt_reg_IclR_C"/>
</dbReference>
<evidence type="ECO:0000256" key="3">
    <source>
        <dbReference type="ARBA" id="ARBA00023163"/>
    </source>
</evidence>
<dbReference type="SUPFAM" id="SSF46785">
    <property type="entry name" value="Winged helix' DNA-binding domain"/>
    <property type="match status" value="1"/>
</dbReference>
<dbReference type="Pfam" id="PF09339">
    <property type="entry name" value="HTH_IclR"/>
    <property type="match status" value="1"/>
</dbReference>
<dbReference type="InterPro" id="IPR005471">
    <property type="entry name" value="Tscrpt_reg_IclR_N"/>
</dbReference>
<accession>A0ABD5YRE0</accession>
<dbReference type="GO" id="GO:0006355">
    <property type="term" value="P:regulation of DNA-templated transcription"/>
    <property type="evidence" value="ECO:0007669"/>
    <property type="project" value="UniProtKB-ARBA"/>
</dbReference>
<dbReference type="RefSeq" id="WP_248904754.1">
    <property type="nucleotide sequence ID" value="NZ_CP109979.1"/>
</dbReference>
<evidence type="ECO:0000256" key="1">
    <source>
        <dbReference type="ARBA" id="ARBA00023015"/>
    </source>
</evidence>
<dbReference type="InterPro" id="IPR036390">
    <property type="entry name" value="WH_DNA-bd_sf"/>
</dbReference>
<dbReference type="PROSITE" id="PS51077">
    <property type="entry name" value="HTH_ICLR"/>
    <property type="match status" value="1"/>
</dbReference>
<evidence type="ECO:0000313" key="6">
    <source>
        <dbReference type="EMBL" id="MFC7189000.1"/>
    </source>
</evidence>
<sequence length="253" mass="28176">MGESTAPVQTTRTTIRVIEALQELDTAGVSEIADHLDTPTSTVFDHLQTLQQYEFVTSNRDGYSLGTRFLRIGGYCRRNNNLYQTAQPELRKIARKTGEHANLMIPEFGKGVFFAKVEGEDAFRLDTYVGKRVGLQTTAAGKAILSTLPTEEVDEFIEHHGLPEVTENTITDEKALFEELDVIRERGFATDDEERIRGVRCVGAPLLDNNNEVMGAVSVSGPKSGIQDARFEEEIPNLVLRTANVIEVNLKYQ</sequence>
<dbReference type="Gene3D" id="3.30.450.40">
    <property type="match status" value="1"/>
</dbReference>
<proteinExistence type="predicted"/>
<dbReference type="PANTHER" id="PTHR30136">
    <property type="entry name" value="HELIX-TURN-HELIX TRANSCRIPTIONAL REGULATOR, ICLR FAMILY"/>
    <property type="match status" value="1"/>
</dbReference>
<keyword evidence="2" id="KW-0238">DNA-binding</keyword>
<evidence type="ECO:0000259" key="5">
    <source>
        <dbReference type="PROSITE" id="PS51078"/>
    </source>
</evidence>
<dbReference type="InterPro" id="IPR036388">
    <property type="entry name" value="WH-like_DNA-bd_sf"/>
</dbReference>
<dbReference type="InterPro" id="IPR050707">
    <property type="entry name" value="HTH_MetabolicPath_Reg"/>
</dbReference>
<protein>
    <submittedName>
        <fullName evidence="6">IclR family transcriptional regulator</fullName>
    </submittedName>
</protein>
<dbReference type="SMART" id="SM00346">
    <property type="entry name" value="HTH_ICLR"/>
    <property type="match status" value="1"/>
</dbReference>